<evidence type="ECO:0000256" key="17">
    <source>
        <dbReference type="ARBA" id="ARBA00035846"/>
    </source>
</evidence>
<evidence type="ECO:0000256" key="1">
    <source>
        <dbReference type="ARBA" id="ARBA00004221"/>
    </source>
</evidence>
<evidence type="ECO:0000256" key="28">
    <source>
        <dbReference type="ARBA" id="ARBA00043099"/>
    </source>
</evidence>
<dbReference type="SUPFAM" id="SSF50729">
    <property type="entry name" value="PH domain-like"/>
    <property type="match status" value="1"/>
</dbReference>
<dbReference type="GO" id="GO:0015031">
    <property type="term" value="P:protein transport"/>
    <property type="evidence" value="ECO:0007669"/>
    <property type="project" value="UniProtKB-KW"/>
</dbReference>
<proteinExistence type="inferred from homology"/>
<evidence type="ECO:0000256" key="37">
    <source>
        <dbReference type="ARBA" id="ARBA00051565"/>
    </source>
</evidence>
<comment type="catalytic activity">
    <reaction evidence="36">
        <text>L-phenylalanyl-L-leucine(out) + H(+)(out) = L-phenylalanyl-L-leucine(in) + H(+)(in)</text>
        <dbReference type="Rhea" id="RHEA:71699"/>
        <dbReference type="ChEBI" id="CHEBI:15378"/>
        <dbReference type="ChEBI" id="CHEBI:190710"/>
    </reaction>
    <physiologicalReaction direction="left-to-right" evidence="36">
        <dbReference type="Rhea" id="RHEA:71700"/>
    </physiologicalReaction>
</comment>
<dbReference type="SUPFAM" id="SSF103473">
    <property type="entry name" value="MFS general substrate transporter"/>
    <property type="match status" value="1"/>
</dbReference>
<dbReference type="InterPro" id="IPR018456">
    <property type="entry name" value="PTR2_symporter_CS"/>
</dbReference>
<comment type="subcellular location">
    <subcellularLocation>
        <location evidence="1">Apical cell membrane</location>
    </subcellularLocation>
    <subcellularLocation>
        <location evidence="2">Cell membrane</location>
        <topology evidence="2">Multi-pass membrane protein</topology>
    </subcellularLocation>
    <subcellularLocation>
        <location evidence="47">Membrane</location>
        <topology evidence="47">Multi-pass membrane protein</topology>
    </subcellularLocation>
</comment>
<evidence type="ECO:0000256" key="15">
    <source>
        <dbReference type="ARBA" id="ARBA00023522"/>
    </source>
</evidence>
<dbReference type="InterPro" id="IPR027007">
    <property type="entry name" value="C2_DOCK-type_domain"/>
</dbReference>
<dbReference type="GO" id="GO:0007264">
    <property type="term" value="P:small GTPase-mediated signal transduction"/>
    <property type="evidence" value="ECO:0007669"/>
    <property type="project" value="InterPro"/>
</dbReference>
<comment type="catalytic activity">
    <reaction evidence="42">
        <text>L-leucyl-L-proline(out) + H(+)(out) = L-leucyl-L-proline(in) + H(+)(in)</text>
        <dbReference type="Rhea" id="RHEA:64424"/>
        <dbReference type="ChEBI" id="CHEBI:15378"/>
        <dbReference type="ChEBI" id="CHEBI:155847"/>
    </reaction>
    <physiologicalReaction direction="left-to-right" evidence="42">
        <dbReference type="Rhea" id="RHEA:64425"/>
    </physiologicalReaction>
</comment>
<comment type="catalytic activity">
    <reaction evidence="15">
        <text>a dipeptide(out) + H(+)(out) = a dipeptide(in) + H(+)(in)</text>
        <dbReference type="Rhea" id="RHEA:64392"/>
        <dbReference type="ChEBI" id="CHEBI:15378"/>
        <dbReference type="ChEBI" id="CHEBI:90799"/>
    </reaction>
    <physiologicalReaction direction="left-to-right" evidence="15">
        <dbReference type="Rhea" id="RHEA:64393"/>
    </physiologicalReaction>
</comment>
<feature type="transmembrane region" description="Helical" evidence="49">
    <location>
        <begin position="1951"/>
        <end position="1972"/>
    </location>
</feature>
<evidence type="ECO:0000256" key="21">
    <source>
        <dbReference type="ARBA" id="ARBA00036515"/>
    </source>
</evidence>
<evidence type="ECO:0000313" key="53">
    <source>
        <dbReference type="EMBL" id="KAG2457365.1"/>
    </source>
</evidence>
<feature type="transmembrane region" description="Helical" evidence="49">
    <location>
        <begin position="1670"/>
        <end position="1688"/>
    </location>
</feature>
<dbReference type="GO" id="GO:0016324">
    <property type="term" value="C:apical plasma membrane"/>
    <property type="evidence" value="ECO:0007669"/>
    <property type="project" value="UniProtKB-SubCell"/>
</dbReference>
<keyword evidence="6" id="KW-0344">Guanine-nucleotide releasing factor</keyword>
<comment type="catalytic activity">
    <reaction evidence="14">
        <text>glycyl-sarcosine(out) + H(+)(out) = glycyl-sarcosine(in) + H(+)(in)</text>
        <dbReference type="Rhea" id="RHEA:64396"/>
        <dbReference type="ChEBI" id="CHEBI:15378"/>
        <dbReference type="ChEBI" id="CHEBI:155838"/>
    </reaction>
    <physiologicalReaction direction="left-to-right" evidence="14">
        <dbReference type="Rhea" id="RHEA:64397"/>
    </physiologicalReaction>
</comment>
<evidence type="ECO:0000256" key="38">
    <source>
        <dbReference type="ARBA" id="ARBA00051580"/>
    </source>
</evidence>
<feature type="region of interest" description="Disordered" evidence="48">
    <location>
        <begin position="899"/>
        <end position="930"/>
    </location>
</feature>
<comment type="catalytic activity">
    <reaction evidence="22">
        <text>glycyl-L-glutamine(out) + H(+)(out) = glycyl-L-glutamine(in) + H(+)(in)</text>
        <dbReference type="Rhea" id="RHEA:71671"/>
        <dbReference type="ChEBI" id="CHEBI:15378"/>
        <dbReference type="ChEBI" id="CHEBI:74392"/>
    </reaction>
    <physiologicalReaction direction="left-to-right" evidence="22">
        <dbReference type="Rhea" id="RHEA:71672"/>
    </physiologicalReaction>
    <physiologicalReaction direction="right-to-left" evidence="22">
        <dbReference type="Rhea" id="RHEA:71673"/>
    </physiologicalReaction>
</comment>
<keyword evidence="11 49" id="KW-1133">Transmembrane helix</keyword>
<dbReference type="Pfam" id="PF00854">
    <property type="entry name" value="PTR2"/>
    <property type="match status" value="2"/>
</dbReference>
<evidence type="ECO:0000256" key="20">
    <source>
        <dbReference type="ARBA" id="ARBA00036347"/>
    </source>
</evidence>
<keyword evidence="4 47" id="KW-0813">Transport</keyword>
<feature type="non-terminal residue" evidence="53">
    <location>
        <position position="2305"/>
    </location>
</feature>
<dbReference type="InterPro" id="IPR035892">
    <property type="entry name" value="C2_domain_sf"/>
</dbReference>
<evidence type="ECO:0000256" key="22">
    <source>
        <dbReference type="ARBA" id="ARBA00036681"/>
    </source>
</evidence>
<keyword evidence="5" id="KW-1003">Cell membrane</keyword>
<comment type="catalytic activity">
    <reaction evidence="43">
        <text>L-alanyl-L-aspartate(out) + 2 H(+)(out) = L-alanyl-L-aspartate(in) + 2 H(+)(in)</text>
        <dbReference type="Rhea" id="RHEA:71695"/>
        <dbReference type="ChEBI" id="CHEBI:15378"/>
        <dbReference type="ChEBI" id="CHEBI:74363"/>
    </reaction>
    <physiologicalReaction direction="left-to-right" evidence="43">
        <dbReference type="Rhea" id="RHEA:71696"/>
    </physiologicalReaction>
</comment>
<evidence type="ECO:0000313" key="54">
    <source>
        <dbReference type="Proteomes" id="UP000886611"/>
    </source>
</evidence>
<evidence type="ECO:0000256" key="49">
    <source>
        <dbReference type="SAM" id="Phobius"/>
    </source>
</evidence>
<comment type="catalytic activity">
    <reaction evidence="37">
        <text>L-alanyl-L-lysine(out) + H(+)(out) = L-alanyl-L-lysine(in) + H(+)(in)</text>
        <dbReference type="Rhea" id="RHEA:72611"/>
        <dbReference type="ChEBI" id="CHEBI:15378"/>
        <dbReference type="ChEBI" id="CHEBI:192470"/>
    </reaction>
    <physiologicalReaction direction="left-to-right" evidence="37">
        <dbReference type="Rhea" id="RHEA:72612"/>
    </physiologicalReaction>
</comment>
<sequence>MGCTTSVVLFEGLRTVLERNCGYICKSQPDQNALEQATQLLSRGDSGTWVHSALAKPKLIEPLDYENVIVQRKTQIFSDALRDMLLFPMDDFQISTLKRQGRTLFSTVPENAEKEAQTLFVQESFKRRYFHLTQLGDGSYNLNFYKDEKLAREPKGSIFLDSCMGVVQNNKVRRFAFELKMQDKSSYLLAADSEVEMEEWITTLNKILQSNFEAVMQEKRNGESHDDDELSKADNTSSSLDSFLPDIAKSVRETEIKSKSESRLKLFLLDPDTQKLDFSGIEPDVKQFEEKFGKRVLVKCNDLSFNLQTCIAENEEGPTTNVEPFFVTLSLFDIQSNCKISADFHVDLNNPSVRQMIPSASTQHMNGEAAVGCQKVFNGLPESLLQYPKQGIFSVMSPHPDIFLVARIEKVLQGSITHCAEPYTKSNTQGTLDKANRFSALYRQDSNKLSNEDMLKLLTDFRKPEKMSKLPVILGNLDVTIDNVAPDLTNCVTSSYIPVKQFETNGKMNIMFEVEEFVPYLPKYSQPFTIYNNHLYVYPKHLKYDNQKSFAKCIYGRPGGLTLTKSAFAAVLHHQQNPEFYDEIKIELPTQLNEKHHLLFTFYHVSCDNTTKGSTKKKDVVETQVGYSWIPLLKDGRVLMNENHTIPVSANLPPGYLCSQDLGISKYVFKTEPYNATFSKTVHEELTKAMTAILKPSADFLTSNKLLKLSRNQRFSASFHHSVETLVNMLMPHITQKYKESLEVARNANHSLAVFIKTLFEFKFEFLRVVSNHEHYIPLNLPMPFGKGRIQRFQAFLSPNVESHDTPVDLQLDYSLTDDFCKNHFLVGLLLRETGSALQEFREVRQIAISVLKSLMMKHSFDDRYASKSQQARLATLYLPLLGLLQENVHRINVKEVSPFPVNNSNQNTKEDSLGNSQSTPQKQPSHADSSLHKDVFGVISGTASPHTSSTPNINSVRHADSRGSLISTDSGNSLPEKNCDKSNSLDKNQQSLALGGTVVRCDKLDQSEIKNLLMCFLYILKSMSEDALFTFWNKATAAELMDFFRVTENQEGVGPIAHERKSQTLPVSRNRAGMMHARLQQLSSLDNSFTFNHSYSHSDADVLHQSLLEANIATEVCLTVLDTLSLFSMVFKVVIAVSQLIADVIGIGGTRFQQSLSIINNCANSDKTVKNTAFPSDVKDLTKRIRTVLMATAQMKEHENDPEMLVDLQYSLAKSYASTPELRKTWLDSMARIHVKNGDLSEVRMFKQGCSAFRVITPNIDEEASMMEDVGMQDVHFNEDVLMELLEQCADGLWKAERYELIADIYKLIIPIYEKRRDFEKLSHLYDTLHRAYSKVTEVMHTGKRLLGTYFRVAFFGQGFFEDEDGKEYIYKEPKFTPLSEISQRLLKLYSDKFGQENVKMIQDSGRVNPKDLDSKYAYIQVTHVTPFLEEKELADRKTDFEKCHNIRRFVFEMPFTVSGKKQGGVEEQCKRRTVLTTTHCFPYVKKRIAVMYQHHTDLNPIEVAIDEMSKKVAELKQLCSSSDVDMIKLQLKLQGSVSVQVNAGPLAYARVFLSDSSTKRYADNKVKQLKEVFRQFVEACGQGLGVNERLIKEDQLEYQEEMKANYREMVKELSEIMHEQAEVCGYPVSIFIIVINEFCERFSYYGMRAVLVLYFKYFLRWDDDTATAIYHSFVAVCYLTPIFGAIIADSWLGKFKTIFSLSVVYTIGQAVMAVSSIHDLTDSNKDGTPDSLTIHVALSMIGLLLIAIGTGGIKPCVSAFGGDQFEDHQEKQRSRFFSIFYLSINAGSLLSTVITPILRGQECGINTQQKCYPLAFGVPAALMLVALLVFLAGSGLYKKVSPQGNVMLKVTKCIGFALKNRWRHRSKQFPKREHWMDWADEKYDKRLISQIKMVLKVLFLYIPLPMFWALFDQQTVNPILIIVLVPVVDGLLYPLIAKCKLNFTPLKRMTVGMLLAASAFVVAAVVQIQIDATLPNFPEPGQSQLKFINLGNEAVTAKWTDKSLTLDKWTNSPYEDSKSEQIRLSVQYGQKPNNYSIDLQSGTRQTLLLTNSPVSIYMLKDIGEKPEQGSNAIRFVNGFNQPVKISVGGTDLGNVNFLSSTNYTLVGEGTSNFNFSSNGFFCNSSKTFGFGSSYTIVIKEMCTENTNLNLMYVEDIQANTIHMAWQIPQYFLMTSGEVVFSVTGLEFSYSQAPSNMKSVLQAGWLLTVAVGNIIVLIVAEAGEFPKQWAEYILFAALLLAVSVLFAVMAYFYTYVDPVQIEAQFDDEEQKKNHIYENGVNACEMEEGLKAHEDKQNDVKQTKI</sequence>
<comment type="catalytic activity">
    <reaction evidence="24">
        <text>glycylglycyl-L-isoleucine(out) + H(+)(out) = glycylglycyl-L-isoleucine(in) + H(+)(in)</text>
        <dbReference type="Rhea" id="RHEA:64436"/>
        <dbReference type="ChEBI" id="CHEBI:15378"/>
        <dbReference type="ChEBI" id="CHEBI:155850"/>
    </reaction>
    <physiologicalReaction direction="left-to-right" evidence="24">
        <dbReference type="Rhea" id="RHEA:64437"/>
    </physiologicalReaction>
</comment>
<evidence type="ECO:0000259" key="52">
    <source>
        <dbReference type="PROSITE" id="PS51651"/>
    </source>
</evidence>
<dbReference type="InterPro" id="IPR036259">
    <property type="entry name" value="MFS_trans_sf"/>
</dbReference>
<evidence type="ECO:0000256" key="34">
    <source>
        <dbReference type="ARBA" id="ARBA00050915"/>
    </source>
</evidence>
<dbReference type="InterPro" id="IPR021816">
    <property type="entry name" value="DOCK_C/D_N"/>
</dbReference>
<dbReference type="InterPro" id="IPR001849">
    <property type="entry name" value="PH_domain"/>
</dbReference>
<dbReference type="PROSITE" id="PS51650">
    <property type="entry name" value="C2_DOCK"/>
    <property type="match status" value="1"/>
</dbReference>
<evidence type="ECO:0000256" key="16">
    <source>
        <dbReference type="ARBA" id="ARBA00034998"/>
    </source>
</evidence>
<feature type="transmembrane region" description="Helical" evidence="49">
    <location>
        <begin position="1895"/>
        <end position="1913"/>
    </location>
</feature>
<feature type="region of interest" description="Disordered" evidence="48">
    <location>
        <begin position="219"/>
        <end position="238"/>
    </location>
</feature>
<feature type="transmembrane region" description="Helical" evidence="49">
    <location>
        <begin position="1700"/>
        <end position="1719"/>
    </location>
</feature>
<feature type="region of interest" description="Disordered" evidence="48">
    <location>
        <begin position="942"/>
        <end position="987"/>
    </location>
</feature>
<feature type="transmembrane region" description="Helical" evidence="49">
    <location>
        <begin position="1919"/>
        <end position="1939"/>
    </location>
</feature>
<feature type="domain" description="PH" evidence="50">
    <location>
        <begin position="111"/>
        <end position="209"/>
    </location>
</feature>
<dbReference type="Pfam" id="PF11878">
    <property type="entry name" value="DOCK_C-D_N"/>
    <property type="match status" value="1"/>
</dbReference>
<evidence type="ECO:0000256" key="3">
    <source>
        <dbReference type="ARBA" id="ARBA00005982"/>
    </source>
</evidence>
<evidence type="ECO:0000256" key="40">
    <source>
        <dbReference type="ARBA" id="ARBA00052040"/>
    </source>
</evidence>
<comment type="catalytic activity">
    <reaction evidence="20">
        <text>glycyl-L-aspartate(out) + 2 H(+)(out) = glycyl-L-aspartate(in) + 2 H(+)(in)</text>
        <dbReference type="Rhea" id="RHEA:71687"/>
        <dbReference type="ChEBI" id="CHEBI:15378"/>
        <dbReference type="ChEBI" id="CHEBI:191204"/>
    </reaction>
    <physiologicalReaction direction="left-to-right" evidence="20">
        <dbReference type="Rhea" id="RHEA:71688"/>
    </physiologicalReaction>
    <physiologicalReaction direction="right-to-left" evidence="20">
        <dbReference type="Rhea" id="RHEA:71689"/>
    </physiologicalReaction>
</comment>
<evidence type="ECO:0000256" key="27">
    <source>
        <dbReference type="ARBA" id="ARBA00042837"/>
    </source>
</evidence>
<evidence type="ECO:0000256" key="39">
    <source>
        <dbReference type="ARBA" id="ARBA00051804"/>
    </source>
</evidence>
<feature type="transmembrane region" description="Helical" evidence="49">
    <location>
        <begin position="1734"/>
        <end position="1755"/>
    </location>
</feature>
<evidence type="ECO:0000256" key="35">
    <source>
        <dbReference type="ARBA" id="ARBA00051307"/>
    </source>
</evidence>
<evidence type="ECO:0000256" key="44">
    <source>
        <dbReference type="ARBA" id="ARBA00052549"/>
    </source>
</evidence>
<evidence type="ECO:0000256" key="14">
    <source>
        <dbReference type="ARBA" id="ARBA00023494"/>
    </source>
</evidence>
<comment type="function">
    <text evidence="29">Electrogenic proton-coupled amino-acid transporter that transports oligopeptides of 2 to 4 amino acids with a preference for dipeptides. Transports neutral and monovalently charged peptides with a proton to peptide stoichiometry of 1:1 or 2:1. Primarily responsible for the absorption of dietary di- and tripeptides from the small intestinal lumen. Mediates transepithelial transport of muramyl and N-formylated bacterial dipeptides contributing to recognition of pathogenic bacteria by the mucosal immune system.</text>
</comment>
<dbReference type="InterPro" id="IPR046770">
    <property type="entry name" value="DOCKER_Lobe_B"/>
</dbReference>
<dbReference type="PANTHER" id="PTHR23317">
    <property type="entry name" value="DEDICATOR OF CYTOKINESIS DOCK"/>
    <property type="match status" value="1"/>
</dbReference>
<comment type="catalytic activity">
    <reaction evidence="40">
        <text>N(alpha)-formyl-L-methionyl-L-leucyl-L-phenylalanine(out) + 2 H(+)(out) = N(alpha)-formyl-L-methionyl-L-leucyl-L-phenylalanine(in) + 2 H(+)(in)</text>
        <dbReference type="Rhea" id="RHEA:75399"/>
        <dbReference type="ChEBI" id="CHEBI:15378"/>
        <dbReference type="ChEBI" id="CHEBI:194314"/>
    </reaction>
</comment>
<dbReference type="InterPro" id="IPR046769">
    <property type="entry name" value="DOCKER_Lobe_A"/>
</dbReference>
<reference evidence="53 54" key="1">
    <citation type="journal article" date="2021" name="Cell">
        <title>Tracing the genetic footprints of vertebrate landing in non-teleost ray-finned fishes.</title>
        <authorList>
            <person name="Bi X."/>
            <person name="Wang K."/>
            <person name="Yang L."/>
            <person name="Pan H."/>
            <person name="Jiang H."/>
            <person name="Wei Q."/>
            <person name="Fang M."/>
            <person name="Yu H."/>
            <person name="Zhu C."/>
            <person name="Cai Y."/>
            <person name="He Y."/>
            <person name="Gan X."/>
            <person name="Zeng H."/>
            <person name="Yu D."/>
            <person name="Zhu Y."/>
            <person name="Jiang H."/>
            <person name="Qiu Q."/>
            <person name="Yang H."/>
            <person name="Zhang Y.E."/>
            <person name="Wang W."/>
            <person name="Zhu M."/>
            <person name="He S."/>
            <person name="Zhang G."/>
        </authorList>
    </citation>
    <scope>NUCLEOTIDE SEQUENCE [LARGE SCALE GENOMIC DNA]</scope>
    <source>
        <strain evidence="53">Bchr_013</strain>
    </source>
</reference>
<evidence type="ECO:0000256" key="30">
    <source>
        <dbReference type="ARBA" id="ARBA00050347"/>
    </source>
</evidence>
<comment type="catalytic activity">
    <reaction evidence="41">
        <text>L-leucyl-L-leucine(out) + H(+)(out) = L-leucyl-L-leucine(in) + H(+)(in)</text>
        <dbReference type="Rhea" id="RHEA:71715"/>
        <dbReference type="ChEBI" id="CHEBI:15378"/>
        <dbReference type="ChEBI" id="CHEBI:191208"/>
    </reaction>
    <physiologicalReaction direction="left-to-right" evidence="41">
        <dbReference type="Rhea" id="RHEA:71716"/>
    </physiologicalReaction>
</comment>
<keyword evidence="13" id="KW-0325">Glycoprotein</keyword>
<comment type="catalytic activity">
    <reaction evidence="33">
        <text>L-alanyl-L-valine(out) + H(+)(out) = L-alanyl-L-valine(in) + H(+)(in)</text>
        <dbReference type="Rhea" id="RHEA:72615"/>
        <dbReference type="ChEBI" id="CHEBI:15378"/>
        <dbReference type="ChEBI" id="CHEBI:192471"/>
    </reaction>
    <physiologicalReaction direction="left-to-right" evidence="33">
        <dbReference type="Rhea" id="RHEA:72616"/>
    </physiologicalReaction>
</comment>
<evidence type="ECO:0000256" key="43">
    <source>
        <dbReference type="ARBA" id="ARBA00052370"/>
    </source>
</evidence>
<feature type="domain" description="DOCKER" evidence="52">
    <location>
        <begin position="1215"/>
        <end position="1624"/>
    </location>
</feature>
<comment type="catalytic activity">
    <reaction evidence="17">
        <text>glycyl-L-leucine(out) + H(+)(out) = glycyl-L-leucine(in) + H(+)(in)</text>
        <dbReference type="Rhea" id="RHEA:71675"/>
        <dbReference type="ChEBI" id="CHEBI:15378"/>
        <dbReference type="ChEBI" id="CHEBI:143163"/>
    </reaction>
    <physiologicalReaction direction="left-to-right" evidence="17">
        <dbReference type="Rhea" id="RHEA:71676"/>
    </physiologicalReaction>
</comment>
<dbReference type="EMBL" id="JAATIS010008602">
    <property type="protein sequence ID" value="KAG2457365.1"/>
    <property type="molecule type" value="Genomic_DNA"/>
</dbReference>
<comment type="catalytic activity">
    <reaction evidence="23">
        <text>an L-amino acid tripeptide(out) + H(+)(out) = an L-amino acid tripeptide(in) + H(+)(in)</text>
        <dbReference type="Rhea" id="RHEA:64400"/>
        <dbReference type="ChEBI" id="CHEBI:15378"/>
        <dbReference type="ChEBI" id="CHEBI:155837"/>
    </reaction>
    <physiologicalReaction direction="left-to-right" evidence="23">
        <dbReference type="Rhea" id="RHEA:64401"/>
    </physiologicalReaction>
</comment>
<evidence type="ECO:0000256" key="26">
    <source>
        <dbReference type="ARBA" id="ARBA00041329"/>
    </source>
</evidence>
<dbReference type="Pfam" id="PF14429">
    <property type="entry name" value="DOCK-C2"/>
    <property type="match status" value="1"/>
</dbReference>
<organism evidence="53 54">
    <name type="scientific">Polypterus senegalus</name>
    <name type="common">Senegal bichir</name>
    <dbReference type="NCBI Taxonomy" id="55291"/>
    <lineage>
        <taxon>Eukaryota</taxon>
        <taxon>Metazoa</taxon>
        <taxon>Chordata</taxon>
        <taxon>Craniata</taxon>
        <taxon>Vertebrata</taxon>
        <taxon>Euteleostomi</taxon>
        <taxon>Actinopterygii</taxon>
        <taxon>Polypteriformes</taxon>
        <taxon>Polypteridae</taxon>
        <taxon>Polypterus</taxon>
    </lineage>
</organism>
<evidence type="ECO:0000256" key="46">
    <source>
        <dbReference type="PROSITE-ProRule" id="PRU00983"/>
    </source>
</evidence>
<dbReference type="Gene3D" id="1.20.58.740">
    <property type="match status" value="1"/>
</dbReference>
<dbReference type="Gene3D" id="1.25.40.410">
    <property type="match status" value="2"/>
</dbReference>
<dbReference type="InterPro" id="IPR043162">
    <property type="entry name" value="DOCK_C_lobe_C"/>
</dbReference>
<keyword evidence="12 49" id="KW-0472">Membrane</keyword>
<evidence type="ECO:0000256" key="8">
    <source>
        <dbReference type="ARBA" id="ARBA00022847"/>
    </source>
</evidence>
<evidence type="ECO:0000259" key="50">
    <source>
        <dbReference type="PROSITE" id="PS50003"/>
    </source>
</evidence>
<feature type="transmembrane region" description="Helical" evidence="49">
    <location>
        <begin position="2233"/>
        <end position="2254"/>
    </location>
</feature>
<comment type="catalytic activity">
    <reaction evidence="44">
        <text>L-methionyl-L-phenylalanyl-L-methionine(out) + H(+)(out) = L-methionyl-L-phenylalanyl-L-methionine(in) + H(+)(in)</text>
        <dbReference type="Rhea" id="RHEA:71719"/>
        <dbReference type="ChEBI" id="CHEBI:15378"/>
        <dbReference type="ChEBI" id="CHEBI:191211"/>
    </reaction>
    <physiologicalReaction direction="left-to-right" evidence="44">
        <dbReference type="Rhea" id="RHEA:71720"/>
    </physiologicalReaction>
</comment>
<evidence type="ECO:0000256" key="2">
    <source>
        <dbReference type="ARBA" id="ARBA00004651"/>
    </source>
</evidence>
<feature type="transmembrane region" description="Helical" evidence="49">
    <location>
        <begin position="1776"/>
        <end position="1796"/>
    </location>
</feature>
<dbReference type="Proteomes" id="UP000886611">
    <property type="component" value="Unassembled WGS sequence"/>
</dbReference>
<dbReference type="InterPro" id="IPR011993">
    <property type="entry name" value="PH-like_dom_sf"/>
</dbReference>
<dbReference type="GO" id="GO:0015293">
    <property type="term" value="F:symporter activity"/>
    <property type="evidence" value="ECO:0007669"/>
    <property type="project" value="UniProtKB-KW"/>
</dbReference>
<dbReference type="Pfam" id="PF20422">
    <property type="entry name" value="DHR-2_Lobe_B"/>
    <property type="match status" value="1"/>
</dbReference>
<evidence type="ECO:0000256" key="47">
    <source>
        <dbReference type="RuleBase" id="RU003755"/>
    </source>
</evidence>
<evidence type="ECO:0000256" key="31">
    <source>
        <dbReference type="ARBA" id="ARBA00050357"/>
    </source>
</evidence>
<dbReference type="InterPro" id="IPR046773">
    <property type="entry name" value="DOCKER_Lobe_C"/>
</dbReference>
<feature type="transmembrane region" description="Helical" evidence="49">
    <location>
        <begin position="1816"/>
        <end position="1839"/>
    </location>
</feature>
<evidence type="ECO:0000256" key="41">
    <source>
        <dbReference type="ARBA" id="ARBA00052105"/>
    </source>
</evidence>
<dbReference type="Pfam" id="PF20421">
    <property type="entry name" value="DHR-2_Lobe_C"/>
    <property type="match status" value="1"/>
</dbReference>
<dbReference type="PROSITE" id="PS01022">
    <property type="entry name" value="PTR2_1"/>
    <property type="match status" value="1"/>
</dbReference>
<comment type="catalytic activity">
    <reaction evidence="35">
        <text>L-tyrosylglycine(out) + H(+)(out) = L-tyrosylglycine(in) + H(+)(in)</text>
        <dbReference type="Rhea" id="RHEA:71711"/>
        <dbReference type="ChEBI" id="CHEBI:15378"/>
        <dbReference type="ChEBI" id="CHEBI:191210"/>
    </reaction>
    <physiologicalReaction direction="left-to-right" evidence="35">
        <dbReference type="Rhea" id="RHEA:71712"/>
    </physiologicalReaction>
</comment>
<evidence type="ECO:0000256" key="19">
    <source>
        <dbReference type="ARBA" id="ARBA00036337"/>
    </source>
</evidence>
<dbReference type="Gene3D" id="2.60.40.150">
    <property type="entry name" value="C2 domain"/>
    <property type="match status" value="1"/>
</dbReference>
<protein>
    <recommendedName>
        <fullName evidence="25">Solute carrier family 15 member 1</fullName>
    </recommendedName>
    <alternativeName>
        <fullName evidence="28">Intestinal H(+)/peptide cotransporter</fullName>
    </alternativeName>
    <alternativeName>
        <fullName evidence="26">Oligopeptide transporter, small intestine isoform</fullName>
    </alternativeName>
    <alternativeName>
        <fullName evidence="27">Peptide transporter 1</fullName>
    </alternativeName>
</protein>
<evidence type="ECO:0000256" key="33">
    <source>
        <dbReference type="ARBA" id="ARBA00050390"/>
    </source>
</evidence>
<comment type="catalytic activity">
    <reaction evidence="38">
        <text>L-alanyl-L-prolylglycine(out) + H(+)(out) = L-alanyl-L-prolylglycine(in) + H(+)(in)</text>
        <dbReference type="Rhea" id="RHEA:64432"/>
        <dbReference type="ChEBI" id="CHEBI:15378"/>
        <dbReference type="ChEBI" id="CHEBI:155849"/>
    </reaction>
    <physiologicalReaction direction="left-to-right" evidence="38">
        <dbReference type="Rhea" id="RHEA:64433"/>
    </physiologicalReaction>
</comment>
<comment type="catalytic activity">
    <reaction evidence="19">
        <text>glycylglycyl-L-proline(out) + H(+)(out) = glycylglycyl-L-proline(in) + H(+)(in)</text>
        <dbReference type="Rhea" id="RHEA:64440"/>
        <dbReference type="ChEBI" id="CHEBI:15378"/>
        <dbReference type="ChEBI" id="CHEBI:155851"/>
    </reaction>
    <physiologicalReaction direction="left-to-right" evidence="19">
        <dbReference type="Rhea" id="RHEA:64441"/>
    </physiologicalReaction>
</comment>
<feature type="compositionally biased region" description="Polar residues" evidence="48">
    <location>
        <begin position="965"/>
        <end position="977"/>
    </location>
</feature>
<evidence type="ECO:0000256" key="25">
    <source>
        <dbReference type="ARBA" id="ARBA00041093"/>
    </source>
</evidence>
<dbReference type="PROSITE" id="PS50003">
    <property type="entry name" value="PH_DOMAIN"/>
    <property type="match status" value="1"/>
</dbReference>
<evidence type="ECO:0000256" key="9">
    <source>
        <dbReference type="ARBA" id="ARBA00022856"/>
    </source>
</evidence>
<comment type="caution">
    <text evidence="53">The sequence shown here is derived from an EMBL/GenBank/DDBJ whole genome shotgun (WGS) entry which is preliminary data.</text>
</comment>
<evidence type="ECO:0000256" key="10">
    <source>
        <dbReference type="ARBA" id="ARBA00022927"/>
    </source>
</evidence>
<comment type="similarity">
    <text evidence="3 47">Belongs to the major facilitator superfamily. Proton-dependent oligopeptide transporter (POT/PTR) (TC 2.A.17) family.</text>
</comment>
<feature type="compositionally biased region" description="Polar residues" evidence="48">
    <location>
        <begin position="901"/>
        <end position="929"/>
    </location>
</feature>
<keyword evidence="54" id="KW-1185">Reference proteome</keyword>
<evidence type="ECO:0000256" key="42">
    <source>
        <dbReference type="ARBA" id="ARBA00052153"/>
    </source>
</evidence>
<evidence type="ECO:0000256" key="45">
    <source>
        <dbReference type="ARBA" id="ARBA00052590"/>
    </source>
</evidence>
<dbReference type="GO" id="GO:0006857">
    <property type="term" value="P:oligopeptide transport"/>
    <property type="evidence" value="ECO:0007669"/>
    <property type="project" value="InterPro"/>
</dbReference>
<dbReference type="SMART" id="SM00233">
    <property type="entry name" value="PH"/>
    <property type="match status" value="1"/>
</dbReference>
<dbReference type="FunFam" id="1.20.58.740:FF:000001">
    <property type="entry name" value="dedicator of cytokinesis protein 9 isoform X1"/>
    <property type="match status" value="1"/>
</dbReference>
<evidence type="ECO:0000259" key="51">
    <source>
        <dbReference type="PROSITE" id="PS51650"/>
    </source>
</evidence>
<dbReference type="FunFam" id="1.20.1250.20:FF:000205">
    <property type="entry name" value="Solute carrier family 15 oligopeptide transporter member 1"/>
    <property type="match status" value="1"/>
</dbReference>
<feature type="non-terminal residue" evidence="53">
    <location>
        <position position="1"/>
    </location>
</feature>
<comment type="catalytic activity">
    <reaction evidence="16">
        <text>carnosine(out) + H(+)(out) = carnosine(in) + H(+)(in)</text>
        <dbReference type="Rhea" id="RHEA:64404"/>
        <dbReference type="ChEBI" id="CHEBI:15378"/>
        <dbReference type="ChEBI" id="CHEBI:57485"/>
    </reaction>
    <physiologicalReaction direction="left-to-right" evidence="16">
        <dbReference type="Rhea" id="RHEA:64405"/>
    </physiologicalReaction>
</comment>
<dbReference type="InterPro" id="IPR000109">
    <property type="entry name" value="POT_fam"/>
</dbReference>
<feature type="compositionally biased region" description="Polar residues" evidence="48">
    <location>
        <begin position="942"/>
        <end position="956"/>
    </location>
</feature>
<feature type="domain" description="C2 DOCK-type" evidence="51">
    <location>
        <begin position="552"/>
        <end position="694"/>
    </location>
</feature>
<comment type="catalytic activity">
    <reaction evidence="34">
        <text>N-acetyl-D-muramoyl-L-alanyl-D-isoglutamine(out) + 2 H(+)(out) = N-acetyl-D-muramoyl-L-alanyl-D-isoglutamine(in) + 2 H(+)(in)</text>
        <dbReference type="Rhea" id="RHEA:64408"/>
        <dbReference type="ChEBI" id="CHEBI:15378"/>
        <dbReference type="ChEBI" id="CHEBI:155830"/>
    </reaction>
</comment>
<keyword evidence="9" id="KW-0571">Peptide transport</keyword>
<feature type="transmembrane region" description="Helical" evidence="49">
    <location>
        <begin position="2201"/>
        <end position="2221"/>
    </location>
</feature>
<comment type="catalytic activity">
    <reaction evidence="30">
        <text>L-alanyl-L-proline(out) + H(+)(out) = L-alanyl-L-proline(in) + H(+)(in)</text>
        <dbReference type="Rhea" id="RHEA:64420"/>
        <dbReference type="ChEBI" id="CHEBI:15378"/>
        <dbReference type="ChEBI" id="CHEBI:155848"/>
    </reaction>
    <physiologicalReaction direction="left-to-right" evidence="30">
        <dbReference type="Rhea" id="RHEA:64421"/>
    </physiologicalReaction>
</comment>
<evidence type="ECO:0000256" key="48">
    <source>
        <dbReference type="SAM" id="MobiDB-lite"/>
    </source>
</evidence>
<gene>
    <name evidence="53" type="primary">Dock9</name>
    <name evidence="53" type="ORF">GTO96_0013236</name>
</gene>
<keyword evidence="10" id="KW-0653">Protein transport</keyword>
<evidence type="ECO:0000256" key="24">
    <source>
        <dbReference type="ARBA" id="ARBA00036905"/>
    </source>
</evidence>
<dbReference type="Gene3D" id="1.20.1250.20">
    <property type="entry name" value="MFS general substrate transporter like domains"/>
    <property type="match status" value="3"/>
</dbReference>
<evidence type="ECO:0000256" key="18">
    <source>
        <dbReference type="ARBA" id="ARBA00036064"/>
    </source>
</evidence>
<evidence type="ECO:0000256" key="32">
    <source>
        <dbReference type="ARBA" id="ARBA00050377"/>
    </source>
</evidence>
<evidence type="ECO:0000256" key="6">
    <source>
        <dbReference type="ARBA" id="ARBA00022658"/>
    </source>
</evidence>
<evidence type="ECO:0000256" key="12">
    <source>
        <dbReference type="ARBA" id="ARBA00023136"/>
    </source>
</evidence>
<dbReference type="CDD" id="cd13267">
    <property type="entry name" value="PH_DOCK-D"/>
    <property type="match status" value="1"/>
</dbReference>
<evidence type="ECO:0000256" key="29">
    <source>
        <dbReference type="ARBA" id="ARBA00045775"/>
    </source>
</evidence>
<dbReference type="InterPro" id="IPR043161">
    <property type="entry name" value="DOCK_C_lobe_A"/>
</dbReference>
<keyword evidence="8" id="KW-0769">Symport</keyword>
<comment type="catalytic activity">
    <reaction evidence="32">
        <text>L-lysyl-glycine(out) + H(+)(out) = L-lysyl-glycine(in) + H(+)(in)</text>
        <dbReference type="Rhea" id="RHEA:71679"/>
        <dbReference type="ChEBI" id="CHEBI:15378"/>
        <dbReference type="ChEBI" id="CHEBI:191202"/>
    </reaction>
    <physiologicalReaction direction="left-to-right" evidence="32">
        <dbReference type="Rhea" id="RHEA:71680"/>
    </physiologicalReaction>
    <physiologicalReaction direction="right-to-left" evidence="32">
        <dbReference type="Rhea" id="RHEA:71681"/>
    </physiologicalReaction>
</comment>
<dbReference type="Pfam" id="PF06920">
    <property type="entry name" value="DHR-2_Lobe_A"/>
    <property type="match status" value="1"/>
</dbReference>
<evidence type="ECO:0000256" key="23">
    <source>
        <dbReference type="ARBA" id="ARBA00036857"/>
    </source>
</evidence>
<accession>A0A8X7WWY1</accession>
<comment type="similarity">
    <text evidence="46">Belongs to the DOCK family.</text>
</comment>
<name>A0A8X7WWY1_POLSE</name>
<evidence type="ECO:0000256" key="5">
    <source>
        <dbReference type="ARBA" id="ARBA00022475"/>
    </source>
</evidence>
<evidence type="ECO:0000256" key="11">
    <source>
        <dbReference type="ARBA" id="ARBA00022989"/>
    </source>
</evidence>
<dbReference type="FunFam" id="1.20.1250.20:FF:000049">
    <property type="entry name" value="Solute carrier family 15 member 2"/>
    <property type="match status" value="1"/>
</dbReference>
<evidence type="ECO:0000256" key="13">
    <source>
        <dbReference type="ARBA" id="ARBA00023180"/>
    </source>
</evidence>
<evidence type="ECO:0000256" key="4">
    <source>
        <dbReference type="ARBA" id="ARBA00022448"/>
    </source>
</evidence>
<dbReference type="PROSITE" id="PS01023">
    <property type="entry name" value="PTR2_2"/>
    <property type="match status" value="1"/>
</dbReference>
<dbReference type="InterPro" id="IPR026791">
    <property type="entry name" value="DOCK"/>
</dbReference>
<dbReference type="PANTHER" id="PTHR23317:SF77">
    <property type="entry name" value="DEDICATOR OF CYTOKINESIS PROTEIN 9"/>
    <property type="match status" value="1"/>
</dbReference>
<comment type="catalytic activity">
    <reaction evidence="31">
        <text>L-aspartyl-glycine(out) + 2 H(+)(out) = L-aspartyl-glycine(in) + 2 H(+)(in)</text>
        <dbReference type="Rhea" id="RHEA:71683"/>
        <dbReference type="ChEBI" id="CHEBI:15378"/>
        <dbReference type="ChEBI" id="CHEBI:191203"/>
    </reaction>
    <physiologicalReaction direction="left-to-right" evidence="31">
        <dbReference type="Rhea" id="RHEA:71684"/>
    </physiologicalReaction>
</comment>
<keyword evidence="7 47" id="KW-0812">Transmembrane</keyword>
<dbReference type="InterPro" id="IPR027357">
    <property type="entry name" value="DOCKER_dom"/>
</dbReference>
<evidence type="ECO:0000256" key="36">
    <source>
        <dbReference type="ARBA" id="ARBA00051459"/>
    </source>
</evidence>
<comment type="catalytic activity">
    <reaction evidence="21">
        <text>glycyl-L-proline(out) + H(+)(out) = glycyl-L-proline(in) + H(+)(in)</text>
        <dbReference type="Rhea" id="RHEA:64428"/>
        <dbReference type="ChEBI" id="CHEBI:15378"/>
        <dbReference type="ChEBI" id="CHEBI:73779"/>
    </reaction>
    <physiologicalReaction direction="left-to-right" evidence="21">
        <dbReference type="Rhea" id="RHEA:64429"/>
    </physiologicalReaction>
</comment>
<comment type="catalytic activity">
    <reaction evidence="39">
        <text>L-phenylalanyl-L-phenylalanine(out) + H(+)(out) = L-phenylalanyl-L-phenylalanine(in) + H(+)(in)</text>
        <dbReference type="Rhea" id="RHEA:71707"/>
        <dbReference type="ChEBI" id="CHEBI:15378"/>
        <dbReference type="ChEBI" id="CHEBI:191205"/>
    </reaction>
    <physiologicalReaction direction="left-to-right" evidence="39">
        <dbReference type="Rhea" id="RHEA:71708"/>
    </physiologicalReaction>
</comment>
<dbReference type="GO" id="GO:0005085">
    <property type="term" value="F:guanyl-nucleotide exchange factor activity"/>
    <property type="evidence" value="ECO:0007669"/>
    <property type="project" value="UniProtKB-KW"/>
</dbReference>
<dbReference type="Gene3D" id="2.30.29.30">
    <property type="entry name" value="Pleckstrin-homology domain (PH domain)/Phosphotyrosine-binding domain (PTB)"/>
    <property type="match status" value="1"/>
</dbReference>
<dbReference type="PROSITE" id="PS51651">
    <property type="entry name" value="DOCKER"/>
    <property type="match status" value="1"/>
</dbReference>
<evidence type="ECO:0000256" key="7">
    <source>
        <dbReference type="ARBA" id="ARBA00022692"/>
    </source>
</evidence>
<comment type="catalytic activity">
    <reaction evidence="45">
        <text>L-alanyl-L-leucyl-L-alanine(out) + H(+)(out) = L-alanyl-L-leucyl-L-alanine(in) + H(+)(in)</text>
        <dbReference type="Rhea" id="RHEA:71723"/>
        <dbReference type="ChEBI" id="CHEBI:15378"/>
        <dbReference type="ChEBI" id="CHEBI:191212"/>
    </reaction>
    <physiologicalReaction direction="left-to-right" evidence="45">
        <dbReference type="Rhea" id="RHEA:71724"/>
    </physiologicalReaction>
</comment>
<comment type="catalytic activity">
    <reaction evidence="18">
        <text>glycyl-L-glutamate(out) + 2 H(+)(out) = glycyl-L-glutamate(in) + 2 H(+)(in)</text>
        <dbReference type="Rhea" id="RHEA:71691"/>
        <dbReference type="ChEBI" id="CHEBI:15378"/>
        <dbReference type="ChEBI" id="CHEBI:73784"/>
    </reaction>
    <physiologicalReaction direction="left-to-right" evidence="18">
        <dbReference type="Rhea" id="RHEA:71692"/>
    </physiologicalReaction>
</comment>